<dbReference type="Proteomes" id="UP000823928">
    <property type="component" value="Unassembled WGS sequence"/>
</dbReference>
<dbReference type="EMBL" id="DVIU01000267">
    <property type="protein sequence ID" value="HIS37515.1"/>
    <property type="molecule type" value="Genomic_DNA"/>
</dbReference>
<gene>
    <name evidence="1" type="ORF">IAC10_12995</name>
</gene>
<accession>A0A9D1F1K3</accession>
<proteinExistence type="predicted"/>
<comment type="caution">
    <text evidence="1">The sequence shown here is derived from an EMBL/GenBank/DDBJ whole genome shotgun (WGS) entry which is preliminary data.</text>
</comment>
<sequence>MKDFLELTMWNGGKLRKKCMVRVRFISAIVEDKDGTFVETGRDEEGEGTGIFAVESYDEVKQKIKNCEV</sequence>
<evidence type="ECO:0000313" key="2">
    <source>
        <dbReference type="Proteomes" id="UP000823928"/>
    </source>
</evidence>
<protein>
    <submittedName>
        <fullName evidence="1">Uncharacterized protein</fullName>
    </submittedName>
</protein>
<name>A0A9D1F1K3_9BACT</name>
<evidence type="ECO:0000313" key="1">
    <source>
        <dbReference type="EMBL" id="HIS37515.1"/>
    </source>
</evidence>
<reference evidence="1" key="1">
    <citation type="submission" date="2020-10" db="EMBL/GenBank/DDBJ databases">
        <authorList>
            <person name="Gilroy R."/>
        </authorList>
    </citation>
    <scope>NUCLEOTIDE SEQUENCE</scope>
    <source>
        <strain evidence="1">6276</strain>
    </source>
</reference>
<dbReference type="AlphaFoldDB" id="A0A9D1F1K3"/>
<organism evidence="1 2">
    <name type="scientific">Candidatus Scatousia excrementigallinarum</name>
    <dbReference type="NCBI Taxonomy" id="2840935"/>
    <lineage>
        <taxon>Bacteria</taxon>
        <taxon>Candidatus Scatousia</taxon>
    </lineage>
</organism>
<reference evidence="1" key="2">
    <citation type="journal article" date="2021" name="PeerJ">
        <title>Extensive microbial diversity within the chicken gut microbiome revealed by metagenomics and culture.</title>
        <authorList>
            <person name="Gilroy R."/>
            <person name="Ravi A."/>
            <person name="Getino M."/>
            <person name="Pursley I."/>
            <person name="Horton D.L."/>
            <person name="Alikhan N.F."/>
            <person name="Baker D."/>
            <person name="Gharbi K."/>
            <person name="Hall N."/>
            <person name="Watson M."/>
            <person name="Adriaenssens E.M."/>
            <person name="Foster-Nyarko E."/>
            <person name="Jarju S."/>
            <person name="Secka A."/>
            <person name="Antonio M."/>
            <person name="Oren A."/>
            <person name="Chaudhuri R.R."/>
            <person name="La Ragione R."/>
            <person name="Hildebrand F."/>
            <person name="Pallen M.J."/>
        </authorList>
    </citation>
    <scope>NUCLEOTIDE SEQUENCE</scope>
    <source>
        <strain evidence="1">6276</strain>
    </source>
</reference>